<dbReference type="Pfam" id="PF03779">
    <property type="entry name" value="SPW"/>
    <property type="match status" value="1"/>
</dbReference>
<keyword evidence="1" id="KW-0812">Transmembrane</keyword>
<dbReference type="Proteomes" id="UP000468707">
    <property type="component" value="Unassembled WGS sequence"/>
</dbReference>
<proteinExistence type="predicted"/>
<evidence type="ECO:0000313" key="4">
    <source>
        <dbReference type="Proteomes" id="UP000468707"/>
    </source>
</evidence>
<evidence type="ECO:0000259" key="2">
    <source>
        <dbReference type="Pfam" id="PF03779"/>
    </source>
</evidence>
<dbReference type="RefSeq" id="WP_163632334.1">
    <property type="nucleotide sequence ID" value="NZ_JAAAMI010000001.1"/>
</dbReference>
<keyword evidence="4" id="KW-1185">Reference proteome</keyword>
<dbReference type="AlphaFoldDB" id="A0A6I5KQQ0"/>
<feature type="transmembrane region" description="Helical" evidence="1">
    <location>
        <begin position="97"/>
        <end position="114"/>
    </location>
</feature>
<name>A0A6I5KQQ0_9FLAO</name>
<sequence>MNLRFITPTLHGVADYTAGLGLLVAPFLLGLGESSAMAVWFSVATGLAVFAASLLTDYKLSIFKVIPFEGHLAIDLLVAVTFMIAPFAFGFEGIDAIYYWFNATVVFLVVALSASDN</sequence>
<gene>
    <name evidence="3" type="ORF">GTK07_01565</name>
</gene>
<feature type="domain" description="SPW repeat-containing integral membrane" evidence="2">
    <location>
        <begin position="11"/>
        <end position="113"/>
    </location>
</feature>
<dbReference type="EMBL" id="JAAAMI010000001">
    <property type="protein sequence ID" value="NDV41999.1"/>
    <property type="molecule type" value="Genomic_DNA"/>
</dbReference>
<comment type="caution">
    <text evidence="3">The sequence shown here is derived from an EMBL/GenBank/DDBJ whole genome shotgun (WGS) entry which is preliminary data.</text>
</comment>
<evidence type="ECO:0000256" key="1">
    <source>
        <dbReference type="SAM" id="Phobius"/>
    </source>
</evidence>
<keyword evidence="1" id="KW-0472">Membrane</keyword>
<protein>
    <recommendedName>
        <fullName evidence="2">SPW repeat-containing integral membrane domain-containing protein</fullName>
    </recommendedName>
</protein>
<reference evidence="3 4" key="1">
    <citation type="submission" date="2020-01" db="EMBL/GenBank/DDBJ databases">
        <title>Muricauda sediminis sp.nov. 40Bstr401.</title>
        <authorList>
            <person name="Xue Z."/>
            <person name="Zhu S."/>
            <person name="Ren N."/>
            <person name="Chen T."/>
            <person name="Chen X."/>
            <person name="Chen J."/>
            <person name="Yang J."/>
        </authorList>
    </citation>
    <scope>NUCLEOTIDE SEQUENCE [LARGE SCALE GENOMIC DNA]</scope>
    <source>
        <strain evidence="3 4">40Bstr401</strain>
    </source>
</reference>
<feature type="transmembrane region" description="Helical" evidence="1">
    <location>
        <begin position="37"/>
        <end position="60"/>
    </location>
</feature>
<feature type="transmembrane region" description="Helical" evidence="1">
    <location>
        <begin position="12"/>
        <end position="31"/>
    </location>
</feature>
<evidence type="ECO:0000313" key="3">
    <source>
        <dbReference type="EMBL" id="NDV41999.1"/>
    </source>
</evidence>
<keyword evidence="1" id="KW-1133">Transmembrane helix</keyword>
<feature type="transmembrane region" description="Helical" evidence="1">
    <location>
        <begin position="72"/>
        <end position="91"/>
    </location>
</feature>
<dbReference type="InterPro" id="IPR005530">
    <property type="entry name" value="SPW"/>
</dbReference>
<organism evidence="3 4">
    <name type="scientific">Flagellimonas sediminis</name>
    <dbReference type="NCBI Taxonomy" id="2696468"/>
    <lineage>
        <taxon>Bacteria</taxon>
        <taxon>Pseudomonadati</taxon>
        <taxon>Bacteroidota</taxon>
        <taxon>Flavobacteriia</taxon>
        <taxon>Flavobacteriales</taxon>
        <taxon>Flavobacteriaceae</taxon>
        <taxon>Flagellimonas</taxon>
    </lineage>
</organism>
<accession>A0A6I5KQQ0</accession>